<accession>A0A2P6N6H6</accession>
<keyword evidence="3" id="KW-1185">Reference proteome</keyword>
<comment type="caution">
    <text evidence="2">The sequence shown here is derived from an EMBL/GenBank/DDBJ whole genome shotgun (WGS) entry which is preliminary data.</text>
</comment>
<keyword evidence="1" id="KW-1133">Transmembrane helix</keyword>
<sequence>MKCNTQIPIPALSYTWIVLIVVVVVVVLLCIAGGIKRATYGSWTSWERKQHHNDISMAPAVVVTEQPVVVQQPLHTASYIQQPNPAAQMAPPPQAYNV</sequence>
<feature type="transmembrane region" description="Helical" evidence="1">
    <location>
        <begin position="14"/>
        <end position="35"/>
    </location>
</feature>
<name>A0A2P6N6H6_9EUKA</name>
<evidence type="ECO:0000256" key="1">
    <source>
        <dbReference type="SAM" id="Phobius"/>
    </source>
</evidence>
<protein>
    <submittedName>
        <fullName evidence="2">Uncharacterized protein</fullName>
    </submittedName>
</protein>
<reference evidence="2 3" key="1">
    <citation type="journal article" date="2018" name="Genome Biol. Evol.">
        <title>Multiple Roots of Fruiting Body Formation in Amoebozoa.</title>
        <authorList>
            <person name="Hillmann F."/>
            <person name="Forbes G."/>
            <person name="Novohradska S."/>
            <person name="Ferling I."/>
            <person name="Riege K."/>
            <person name="Groth M."/>
            <person name="Westermann M."/>
            <person name="Marz M."/>
            <person name="Spaller T."/>
            <person name="Winckler T."/>
            <person name="Schaap P."/>
            <person name="Glockner G."/>
        </authorList>
    </citation>
    <scope>NUCLEOTIDE SEQUENCE [LARGE SCALE GENOMIC DNA]</scope>
    <source>
        <strain evidence="2 3">Jena</strain>
    </source>
</reference>
<gene>
    <name evidence="2" type="ORF">PROFUN_12728</name>
</gene>
<dbReference type="EMBL" id="MDYQ01000181">
    <property type="protein sequence ID" value="PRP79537.1"/>
    <property type="molecule type" value="Genomic_DNA"/>
</dbReference>
<organism evidence="2 3">
    <name type="scientific">Planoprotostelium fungivorum</name>
    <dbReference type="NCBI Taxonomy" id="1890364"/>
    <lineage>
        <taxon>Eukaryota</taxon>
        <taxon>Amoebozoa</taxon>
        <taxon>Evosea</taxon>
        <taxon>Variosea</taxon>
        <taxon>Cavosteliida</taxon>
        <taxon>Cavosteliaceae</taxon>
        <taxon>Planoprotostelium</taxon>
    </lineage>
</organism>
<dbReference type="Proteomes" id="UP000241769">
    <property type="component" value="Unassembled WGS sequence"/>
</dbReference>
<evidence type="ECO:0000313" key="3">
    <source>
        <dbReference type="Proteomes" id="UP000241769"/>
    </source>
</evidence>
<dbReference type="AlphaFoldDB" id="A0A2P6N6H6"/>
<keyword evidence="1" id="KW-0472">Membrane</keyword>
<dbReference type="InParanoid" id="A0A2P6N6H6"/>
<keyword evidence="1" id="KW-0812">Transmembrane</keyword>
<evidence type="ECO:0000313" key="2">
    <source>
        <dbReference type="EMBL" id="PRP79537.1"/>
    </source>
</evidence>
<proteinExistence type="predicted"/>